<feature type="compositionally biased region" description="Polar residues" evidence="8">
    <location>
        <begin position="380"/>
        <end position="405"/>
    </location>
</feature>
<keyword evidence="7" id="KW-0862">Zinc</keyword>
<keyword evidence="6" id="KW-0539">Nucleus</keyword>
<dbReference type="GO" id="GO:0003676">
    <property type="term" value="F:nucleic acid binding"/>
    <property type="evidence" value="ECO:0007669"/>
    <property type="project" value="InterPro"/>
</dbReference>
<proteinExistence type="inferred from homology"/>
<evidence type="ECO:0000256" key="4">
    <source>
        <dbReference type="ARBA" id="ARBA00022801"/>
    </source>
</evidence>
<accession>A0AAJ7BYG4</accession>
<feature type="compositionally biased region" description="Low complexity" evidence="8">
    <location>
        <begin position="241"/>
        <end position="258"/>
    </location>
</feature>
<comment type="subcellular location">
    <subcellularLocation>
        <location evidence="1">Nucleus</location>
    </subcellularLocation>
</comment>
<evidence type="ECO:0000256" key="6">
    <source>
        <dbReference type="ARBA" id="ARBA00023242"/>
    </source>
</evidence>
<feature type="region of interest" description="Disordered" evidence="8">
    <location>
        <begin position="228"/>
        <end position="261"/>
    </location>
</feature>
<keyword evidence="3" id="KW-0540">Nuclease</keyword>
<keyword evidence="10" id="KW-1185">Reference proteome</keyword>
<dbReference type="InterPro" id="IPR013520">
    <property type="entry name" value="Ribonucl_H"/>
</dbReference>
<feature type="region of interest" description="Disordered" evidence="8">
    <location>
        <begin position="656"/>
        <end position="708"/>
    </location>
</feature>
<feature type="domain" description="C3H1-type" evidence="9">
    <location>
        <begin position="7"/>
        <end position="33"/>
    </location>
</feature>
<dbReference type="Gene3D" id="3.30.420.10">
    <property type="entry name" value="Ribonuclease H-like superfamily/Ribonuclease H"/>
    <property type="match status" value="1"/>
</dbReference>
<feature type="compositionally biased region" description="Acidic residues" evidence="8">
    <location>
        <begin position="627"/>
        <end position="637"/>
    </location>
</feature>
<evidence type="ECO:0000256" key="5">
    <source>
        <dbReference type="ARBA" id="ARBA00022839"/>
    </source>
</evidence>
<dbReference type="AlphaFoldDB" id="A0AAJ7BYG4"/>
<dbReference type="RefSeq" id="XP_015596846.1">
    <property type="nucleotide sequence ID" value="XM_015741360.2"/>
</dbReference>
<dbReference type="Proteomes" id="UP000694920">
    <property type="component" value="Unplaced"/>
</dbReference>
<dbReference type="InterPro" id="IPR031736">
    <property type="entry name" value="REXO1-like_dom"/>
</dbReference>
<feature type="compositionally biased region" description="Basic and acidic residues" evidence="8">
    <location>
        <begin position="591"/>
        <end position="609"/>
    </location>
</feature>
<feature type="compositionally biased region" description="Basic and acidic residues" evidence="8">
    <location>
        <begin position="406"/>
        <end position="423"/>
    </location>
</feature>
<feature type="compositionally biased region" description="Basic and acidic residues" evidence="8">
    <location>
        <begin position="557"/>
        <end position="582"/>
    </location>
</feature>
<evidence type="ECO:0000256" key="3">
    <source>
        <dbReference type="ARBA" id="ARBA00022722"/>
    </source>
</evidence>
<comment type="similarity">
    <text evidence="2">Belongs to the REXO1/REXO3 family.</text>
</comment>
<evidence type="ECO:0000256" key="1">
    <source>
        <dbReference type="ARBA" id="ARBA00004123"/>
    </source>
</evidence>
<feature type="compositionally biased region" description="Basic and acidic residues" evidence="8">
    <location>
        <begin position="448"/>
        <end position="460"/>
    </location>
</feature>
<dbReference type="InterPro" id="IPR012337">
    <property type="entry name" value="RNaseH-like_sf"/>
</dbReference>
<dbReference type="PROSITE" id="PS50103">
    <property type="entry name" value="ZF_C3H1"/>
    <property type="match status" value="1"/>
</dbReference>
<dbReference type="GO" id="GO:0008270">
    <property type="term" value="F:zinc ion binding"/>
    <property type="evidence" value="ECO:0007669"/>
    <property type="project" value="UniProtKB-KW"/>
</dbReference>
<dbReference type="Pfam" id="PF15870">
    <property type="entry name" value="EloA-BP1"/>
    <property type="match status" value="1"/>
</dbReference>
<dbReference type="PANTHER" id="PTHR12801:SF115">
    <property type="entry name" value="FI18136P1-RELATED"/>
    <property type="match status" value="1"/>
</dbReference>
<keyword evidence="5 11" id="KW-0269">Exonuclease</keyword>
<dbReference type="InterPro" id="IPR000571">
    <property type="entry name" value="Znf_CCCH"/>
</dbReference>
<dbReference type="InterPro" id="IPR036397">
    <property type="entry name" value="RNaseH_sf"/>
</dbReference>
<dbReference type="KEGG" id="ccin:107268519"/>
<keyword evidence="7" id="KW-0479">Metal-binding</keyword>
<dbReference type="GeneID" id="107268519"/>
<evidence type="ECO:0000256" key="7">
    <source>
        <dbReference type="PROSITE-ProRule" id="PRU00723"/>
    </source>
</evidence>
<evidence type="ECO:0000313" key="11">
    <source>
        <dbReference type="RefSeq" id="XP_015596846.1"/>
    </source>
</evidence>
<protein>
    <submittedName>
        <fullName evidence="11">RNA exonuclease 1 homolog</fullName>
    </submittedName>
</protein>
<feature type="compositionally biased region" description="Basic and acidic residues" evidence="8">
    <location>
        <begin position="511"/>
        <end position="536"/>
    </location>
</feature>
<dbReference type="CDD" id="cd06145">
    <property type="entry name" value="REX1_like"/>
    <property type="match status" value="1"/>
</dbReference>
<dbReference type="InterPro" id="IPR047021">
    <property type="entry name" value="REXO1/3/4-like"/>
</dbReference>
<sequence>MLPSTGYFKTINCPFYDNGFCERPYCHFKHPRREDAANAAVAVGTTTGQAVASGDSGGTTSVAPSNSDMLQKLVSEAVKKVLAHQEVTDSHKISDNIVSQVVEELKPSLGGGALTSVTSAAVESTASNIVSTDAIVQPPVTKPAPCVYNPTPIAELKKRHIPVASYMPTRDSKVAVKRKASPEGMKPWLGFLRNPSATQDSSSTPGYSSVKVEEVTYKPTAIVSTSTETPMTQSYVPTIKSDSSSSNSYEDSNSNDYMSKIKEGYYPKSKKRREEYVPKKLKAPLKTVQHLDETALDDFALEFDMIADILTSEKPTINTVASEDSHEYNLDLEPKFSDDEMPEEDVEILTKETYKLGANSKDNANHQEEKEKENIVCTKAQPNDSDITESRNGNQHSYKSNTQVTDKIDNRDAPDKSTKDSRSSKSSALTGPDKDNKHKGRSEKKRSTKDDSRKESDKEKKDHRHGNSINSSSKDRDKDRKSSNGSSKSIKDKHSKYSSSTSGRHRSSSSSKDDRNKSKSSRSSKESSRSSKDSSKSSRHKSSNSKECNSRHHHKSSSRDLERNKSSISSSKKDTHSSEKHSRPSRTSSTSEKKSSKKQKEDSSERSSDHEEDVLASPIRSIHSYSEEEIIEVSESDDDIEEECLKIFQEYEVSDHPKEVTVKQPPKREVEEIEDSGRKRVAHPSAGTTTTRQVVSSQPPKKLPNPQQRMYERWRLMKEAAATKAAEKVVNIKESQTSPVSNVAATSVQTPFKKAQPVEYNSNDTQLNGNSRIRIAHVPYAMSLTMAKKKVTTANIPKAGDTKTAAQTSKGSRVAHIPQVVPQLVRPEPLQVATQKFPLNVRQYYVNLMQDICVQIYTNADDAAQRALQEEFGCHERCKAVSVYKNSCMLAAHRLRKELDQGSSGDGAGSYTSGIVSHETVLAGKSKGSWSVVKSKKATMNFKGSALYTVLSKWVMSEQQLRDNGFPRPHPDGVKGHAKVYVINTRNQAILSKVPNERFCSRCGQTYMVDKQGHAVQQQNCIYHWGRKFTIRGEGRYSCCQQYGSATGCCDAKTHVWDHVDYENLRGYVKTLPKDVPAEEQGVYALDCEMCYTTQGLELTRVTVINDECHVIYETLVMPDNPIIDHNTRFSGITEENMKGVTTTLRDVQATLLTMFSEKTILVGHSLESDFKALKLIHDTVVDTSVMFPHKNGLPQKRALRNLCSEYLRKIIQNDIAGHDSNEDAVACMELVLWKVKEEAKL</sequence>
<feature type="compositionally biased region" description="Basic and acidic residues" evidence="8">
    <location>
        <begin position="473"/>
        <end position="482"/>
    </location>
</feature>
<feature type="zinc finger region" description="C3H1-type" evidence="7">
    <location>
        <begin position="7"/>
        <end position="33"/>
    </location>
</feature>
<dbReference type="GO" id="GO:0005634">
    <property type="term" value="C:nucleus"/>
    <property type="evidence" value="ECO:0007669"/>
    <property type="project" value="UniProtKB-SubCell"/>
</dbReference>
<evidence type="ECO:0000256" key="8">
    <source>
        <dbReference type="SAM" id="MobiDB-lite"/>
    </source>
</evidence>
<reference evidence="11" key="1">
    <citation type="submission" date="2025-08" db="UniProtKB">
        <authorList>
            <consortium name="RefSeq"/>
        </authorList>
    </citation>
    <scope>IDENTIFICATION</scope>
</reference>
<evidence type="ECO:0000313" key="10">
    <source>
        <dbReference type="Proteomes" id="UP000694920"/>
    </source>
</evidence>
<keyword evidence="4" id="KW-0378">Hydrolase</keyword>
<keyword evidence="7" id="KW-0863">Zinc-finger</keyword>
<gene>
    <name evidence="11" type="primary">LOC107268519</name>
</gene>
<feature type="compositionally biased region" description="Basic residues" evidence="8">
    <location>
        <begin position="437"/>
        <end position="447"/>
    </location>
</feature>
<name>A0AAJ7BYG4_CEPCN</name>
<evidence type="ECO:0000259" key="9">
    <source>
        <dbReference type="PROSITE" id="PS50103"/>
    </source>
</evidence>
<dbReference type="GO" id="GO:0004527">
    <property type="term" value="F:exonuclease activity"/>
    <property type="evidence" value="ECO:0007669"/>
    <property type="project" value="UniProtKB-KW"/>
</dbReference>
<dbReference type="SMART" id="SM00479">
    <property type="entry name" value="EXOIII"/>
    <property type="match status" value="1"/>
</dbReference>
<feature type="compositionally biased region" description="Basic and acidic residues" evidence="8">
    <location>
        <begin position="656"/>
        <end position="678"/>
    </location>
</feature>
<dbReference type="FunFam" id="3.30.420.10:FF:000021">
    <property type="entry name" value="RNA exonuclease 1 homolog"/>
    <property type="match status" value="1"/>
</dbReference>
<dbReference type="PANTHER" id="PTHR12801">
    <property type="entry name" value="RNA EXONUCLEASE REXO1 / RECO3 FAMILY MEMBER-RELATED"/>
    <property type="match status" value="1"/>
</dbReference>
<feature type="region of interest" description="Disordered" evidence="8">
    <location>
        <begin position="357"/>
        <end position="637"/>
    </location>
</feature>
<feature type="compositionally biased region" description="Basic and acidic residues" evidence="8">
    <location>
        <begin position="363"/>
        <end position="374"/>
    </location>
</feature>
<evidence type="ECO:0000256" key="2">
    <source>
        <dbReference type="ARBA" id="ARBA00006357"/>
    </source>
</evidence>
<dbReference type="InterPro" id="IPR034922">
    <property type="entry name" value="REX1-like_exo"/>
</dbReference>
<feature type="compositionally biased region" description="Polar residues" evidence="8">
    <location>
        <begin position="686"/>
        <end position="699"/>
    </location>
</feature>
<dbReference type="SUPFAM" id="SSF53098">
    <property type="entry name" value="Ribonuclease H-like"/>
    <property type="match status" value="1"/>
</dbReference>
<organism evidence="10 11">
    <name type="scientific">Cephus cinctus</name>
    <name type="common">Wheat stem sawfly</name>
    <dbReference type="NCBI Taxonomy" id="211228"/>
    <lineage>
        <taxon>Eukaryota</taxon>
        <taxon>Metazoa</taxon>
        <taxon>Ecdysozoa</taxon>
        <taxon>Arthropoda</taxon>
        <taxon>Hexapoda</taxon>
        <taxon>Insecta</taxon>
        <taxon>Pterygota</taxon>
        <taxon>Neoptera</taxon>
        <taxon>Endopterygota</taxon>
        <taxon>Hymenoptera</taxon>
        <taxon>Cephoidea</taxon>
        <taxon>Cephidae</taxon>
        <taxon>Cephus</taxon>
    </lineage>
</organism>